<organism evidence="6 7">
    <name type="scientific">Streptomyces roseoviridis</name>
    <dbReference type="NCBI Taxonomy" id="67361"/>
    <lineage>
        <taxon>Bacteria</taxon>
        <taxon>Bacillati</taxon>
        <taxon>Actinomycetota</taxon>
        <taxon>Actinomycetes</taxon>
        <taxon>Kitasatosporales</taxon>
        <taxon>Streptomycetaceae</taxon>
        <taxon>Streptomyces</taxon>
    </lineage>
</organism>
<keyword evidence="1" id="KW-0378">Hydrolase</keyword>
<dbReference type="RefSeq" id="WP_345484815.1">
    <property type="nucleotide sequence ID" value="NZ_BAAAWU010000001.1"/>
</dbReference>
<feature type="region of interest" description="Disordered" evidence="3">
    <location>
        <begin position="204"/>
        <end position="234"/>
    </location>
</feature>
<dbReference type="InterPro" id="IPR003961">
    <property type="entry name" value="FN3_dom"/>
</dbReference>
<dbReference type="Pfam" id="PF00041">
    <property type="entry name" value="fn3"/>
    <property type="match status" value="2"/>
</dbReference>
<name>A0ABV5QT84_9ACTN</name>
<dbReference type="InterPro" id="IPR036116">
    <property type="entry name" value="FN3_sf"/>
</dbReference>
<reference evidence="6 7" key="1">
    <citation type="submission" date="2024-09" db="EMBL/GenBank/DDBJ databases">
        <authorList>
            <person name="Sun Q."/>
            <person name="Mori K."/>
        </authorList>
    </citation>
    <scope>NUCLEOTIDE SEQUENCE [LARGE SCALE GENOMIC DNA]</scope>
    <source>
        <strain evidence="6 7">JCM 4414</strain>
    </source>
</reference>
<protein>
    <submittedName>
        <fullName evidence="6">Fibronectin type III domain-containing protein</fullName>
    </submittedName>
</protein>
<evidence type="ECO:0000313" key="6">
    <source>
        <dbReference type="EMBL" id="MFB9556737.1"/>
    </source>
</evidence>
<dbReference type="EMBL" id="JBHMCT010000013">
    <property type="protein sequence ID" value="MFB9556737.1"/>
    <property type="molecule type" value="Genomic_DNA"/>
</dbReference>
<keyword evidence="2" id="KW-0624">Polysaccharide degradation</keyword>
<dbReference type="InterPro" id="IPR013783">
    <property type="entry name" value="Ig-like_fold"/>
</dbReference>
<keyword evidence="4" id="KW-0732">Signal</keyword>
<gene>
    <name evidence="6" type="ORF">ACFFTP_21410</name>
</gene>
<accession>A0ABV5QT84</accession>
<comment type="caution">
    <text evidence="6">The sequence shown here is derived from an EMBL/GenBank/DDBJ whole genome shotgun (WGS) entry which is preliminary data.</text>
</comment>
<evidence type="ECO:0000256" key="3">
    <source>
        <dbReference type="SAM" id="MobiDB-lite"/>
    </source>
</evidence>
<evidence type="ECO:0000256" key="4">
    <source>
        <dbReference type="SAM" id="SignalP"/>
    </source>
</evidence>
<dbReference type="PANTHER" id="PTHR46957">
    <property type="entry name" value="CYTOKINE RECEPTOR"/>
    <property type="match status" value="1"/>
</dbReference>
<evidence type="ECO:0000313" key="7">
    <source>
        <dbReference type="Proteomes" id="UP001589716"/>
    </source>
</evidence>
<dbReference type="SMART" id="SM00060">
    <property type="entry name" value="FN3"/>
    <property type="match status" value="3"/>
</dbReference>
<dbReference type="SUPFAM" id="SSF49265">
    <property type="entry name" value="Fibronectin type III"/>
    <property type="match status" value="2"/>
</dbReference>
<dbReference type="PROSITE" id="PS50853">
    <property type="entry name" value="FN3"/>
    <property type="match status" value="3"/>
</dbReference>
<dbReference type="CDD" id="cd00063">
    <property type="entry name" value="FN3"/>
    <property type="match status" value="3"/>
</dbReference>
<feature type="chain" id="PRO_5047538060" evidence="4">
    <location>
        <begin position="19"/>
        <end position="322"/>
    </location>
</feature>
<proteinExistence type="predicted"/>
<evidence type="ECO:0000256" key="1">
    <source>
        <dbReference type="ARBA" id="ARBA00023295"/>
    </source>
</evidence>
<feature type="domain" description="Fibronectin type-III" evidence="5">
    <location>
        <begin position="228"/>
        <end position="322"/>
    </location>
</feature>
<dbReference type="Proteomes" id="UP001589716">
    <property type="component" value="Unassembled WGS sequence"/>
</dbReference>
<dbReference type="PROSITE" id="PS51257">
    <property type="entry name" value="PROKAR_LIPOPROTEIN"/>
    <property type="match status" value="1"/>
</dbReference>
<feature type="signal peptide" evidence="4">
    <location>
        <begin position="1"/>
        <end position="18"/>
    </location>
</feature>
<dbReference type="InterPro" id="IPR050713">
    <property type="entry name" value="RTP_Phos/Ushers"/>
</dbReference>
<dbReference type="PANTHER" id="PTHR46957:SF3">
    <property type="entry name" value="CYTOKINE RECEPTOR"/>
    <property type="match status" value="1"/>
</dbReference>
<dbReference type="Gene3D" id="2.60.40.10">
    <property type="entry name" value="Immunoglobulins"/>
    <property type="match status" value="3"/>
</dbReference>
<keyword evidence="2" id="KW-0119">Carbohydrate metabolism</keyword>
<feature type="domain" description="Fibronectin type-III" evidence="5">
    <location>
        <begin position="39"/>
        <end position="126"/>
    </location>
</feature>
<feature type="region of interest" description="Disordered" evidence="3">
    <location>
        <begin position="128"/>
        <end position="149"/>
    </location>
</feature>
<evidence type="ECO:0000256" key="2">
    <source>
        <dbReference type="ARBA" id="ARBA00023326"/>
    </source>
</evidence>
<sequence>MQRPRAASLLTLTTPVLAALLAACSGPAEPARDTRAPSVPTAVTATAGSATTVHVMWSAATDDRAVTGYTVYRQGRKVRDLPAGTLMTDVTGLAPATAHTFTVRARDAAGNLSPDSAAVTATTLAATAEDRTPPTRPTALRVTPAGRDGATLTWRPGRDDTRVTAYDVYQADSRIHTVPGTATTARLSGLRPGTAYSFTVRARDAAENSSPDSDPADLTTAPASGARPNTAPTHVTARATKGALTLTWTPPRTGAPVKEYELHLNGRFATTIVWGAQPPPGPVSYTLTVPATPGVRHTLTLRAKLPDGTWGDFSAPRTAVTV</sequence>
<evidence type="ECO:0000259" key="5">
    <source>
        <dbReference type="PROSITE" id="PS50853"/>
    </source>
</evidence>
<feature type="domain" description="Fibronectin type-III" evidence="5">
    <location>
        <begin position="133"/>
        <end position="223"/>
    </location>
</feature>
<keyword evidence="7" id="KW-1185">Reference proteome</keyword>
<keyword evidence="1" id="KW-0326">Glycosidase</keyword>